<evidence type="ECO:0000313" key="2">
    <source>
        <dbReference type="EMBL" id="KAJ7425467.1"/>
    </source>
</evidence>
<dbReference type="Proteomes" id="UP001145742">
    <property type="component" value="Unassembled WGS sequence"/>
</dbReference>
<name>A0ABQ9DRZ3_9PASS</name>
<gene>
    <name evidence="2" type="ORF">WISP_23300</name>
</gene>
<evidence type="ECO:0000313" key="3">
    <source>
        <dbReference type="Proteomes" id="UP001145742"/>
    </source>
</evidence>
<dbReference type="EMBL" id="WHWB01032511">
    <property type="protein sequence ID" value="KAJ7425467.1"/>
    <property type="molecule type" value="Genomic_DNA"/>
</dbReference>
<accession>A0ABQ9DRZ3</accession>
<keyword evidence="3" id="KW-1185">Reference proteome</keyword>
<protein>
    <submittedName>
        <fullName evidence="2">Uncharacterized protein</fullName>
    </submittedName>
</protein>
<sequence length="149" mass="16684">MPVAQKTLSSTVGSLTTSQPVHLRTSVFDSELAGVFTMGNLSQGRSQKSQEEKDSVNELSLDTTTSATGADREVMFHYSSFSLAWEQEWLEEMLCLGSIMVALQEIWSHWHWSPVGPVAQLGQELYGERWRRPGISFSITMDMGEQKLP</sequence>
<comment type="caution">
    <text evidence="2">The sequence shown here is derived from an EMBL/GenBank/DDBJ whole genome shotgun (WGS) entry which is preliminary data.</text>
</comment>
<organism evidence="2 3">
    <name type="scientific">Willisornis vidua</name>
    <name type="common">Xingu scale-backed antbird</name>
    <dbReference type="NCBI Taxonomy" id="1566151"/>
    <lineage>
        <taxon>Eukaryota</taxon>
        <taxon>Metazoa</taxon>
        <taxon>Chordata</taxon>
        <taxon>Craniata</taxon>
        <taxon>Vertebrata</taxon>
        <taxon>Euteleostomi</taxon>
        <taxon>Archelosauria</taxon>
        <taxon>Archosauria</taxon>
        <taxon>Dinosauria</taxon>
        <taxon>Saurischia</taxon>
        <taxon>Theropoda</taxon>
        <taxon>Coelurosauria</taxon>
        <taxon>Aves</taxon>
        <taxon>Neognathae</taxon>
        <taxon>Neoaves</taxon>
        <taxon>Telluraves</taxon>
        <taxon>Australaves</taxon>
        <taxon>Passeriformes</taxon>
        <taxon>Thamnophilidae</taxon>
        <taxon>Willisornis</taxon>
    </lineage>
</organism>
<evidence type="ECO:0000256" key="1">
    <source>
        <dbReference type="SAM" id="MobiDB-lite"/>
    </source>
</evidence>
<proteinExistence type="predicted"/>
<reference evidence="2" key="1">
    <citation type="submission" date="2019-10" db="EMBL/GenBank/DDBJ databases">
        <authorList>
            <person name="Soares A.E.R."/>
            <person name="Aleixo A."/>
            <person name="Schneider P."/>
            <person name="Miyaki C.Y."/>
            <person name="Schneider M.P."/>
            <person name="Mello C."/>
            <person name="Vasconcelos A.T.R."/>
        </authorList>
    </citation>
    <scope>NUCLEOTIDE SEQUENCE</scope>
    <source>
        <tissue evidence="2">Muscle</tissue>
    </source>
</reference>
<feature type="region of interest" description="Disordered" evidence="1">
    <location>
        <begin position="43"/>
        <end position="63"/>
    </location>
</feature>